<dbReference type="InterPro" id="IPR034294">
    <property type="entry name" value="Aquaporin_transptr"/>
</dbReference>
<gene>
    <name evidence="11" type="primary">aqpZ</name>
    <name evidence="11" type="ORF">GCM10010211_50840</name>
</gene>
<feature type="transmembrane region" description="Helical" evidence="10">
    <location>
        <begin position="40"/>
        <end position="73"/>
    </location>
</feature>
<dbReference type="PRINTS" id="PR00783">
    <property type="entry name" value="MINTRINSICP"/>
</dbReference>
<feature type="transmembrane region" description="Helical" evidence="10">
    <location>
        <begin position="195"/>
        <end position="221"/>
    </location>
</feature>
<evidence type="ECO:0000256" key="9">
    <source>
        <dbReference type="SAM" id="MobiDB-lite"/>
    </source>
</evidence>
<sequence>MEITETRPVVSEFLGTLLLVFFAVGSAVLAGEYIGTFGIALAFGFVMLALAYALGPISGCHINPAVTLGVLLAKRITMRTAVEYWIAQVLGGIVGAALLFLVAKQVPGLQTHAAFGTNGWGDRSAVHINLGGAFVAEIVMTFLFVFVVLGVTHSTAVTGFAGLAIGLALATVHLIGIPLDGTSVNPARSIGPALFAGGAALTQLWLFIIAPLIGGALAAVVHQVTHPPQEAVAAEQAAPGESAPDEPAPGDRV</sequence>
<evidence type="ECO:0000313" key="11">
    <source>
        <dbReference type="EMBL" id="GGU78761.1"/>
    </source>
</evidence>
<keyword evidence="5 8" id="KW-0812">Transmembrane</keyword>
<keyword evidence="3 8" id="KW-0813">Transport</keyword>
<keyword evidence="6 10" id="KW-1133">Transmembrane helix</keyword>
<evidence type="ECO:0000256" key="10">
    <source>
        <dbReference type="SAM" id="Phobius"/>
    </source>
</evidence>
<dbReference type="InterPro" id="IPR000425">
    <property type="entry name" value="MIP"/>
</dbReference>
<evidence type="ECO:0000256" key="7">
    <source>
        <dbReference type="ARBA" id="ARBA00023136"/>
    </source>
</evidence>
<dbReference type="PANTHER" id="PTHR19139:SF199">
    <property type="entry name" value="MIP17260P"/>
    <property type="match status" value="1"/>
</dbReference>
<keyword evidence="7 10" id="KW-0472">Membrane</keyword>
<keyword evidence="4" id="KW-1003">Cell membrane</keyword>
<dbReference type="PROSITE" id="PS00221">
    <property type="entry name" value="MIP"/>
    <property type="match status" value="1"/>
</dbReference>
<evidence type="ECO:0000256" key="2">
    <source>
        <dbReference type="ARBA" id="ARBA00006175"/>
    </source>
</evidence>
<evidence type="ECO:0000256" key="6">
    <source>
        <dbReference type="ARBA" id="ARBA00022989"/>
    </source>
</evidence>
<dbReference type="RefSeq" id="WP_189303599.1">
    <property type="nucleotide sequence ID" value="NZ_BMRP01000019.1"/>
</dbReference>
<evidence type="ECO:0000256" key="3">
    <source>
        <dbReference type="ARBA" id="ARBA00022448"/>
    </source>
</evidence>
<feature type="transmembrane region" description="Helical" evidence="10">
    <location>
        <begin position="156"/>
        <end position="175"/>
    </location>
</feature>
<accession>A0ABQ2VEB4</accession>
<dbReference type="SUPFAM" id="SSF81338">
    <property type="entry name" value="Aquaporin-like"/>
    <property type="match status" value="1"/>
</dbReference>
<evidence type="ECO:0000256" key="4">
    <source>
        <dbReference type="ARBA" id="ARBA00022475"/>
    </source>
</evidence>
<dbReference type="Pfam" id="PF00230">
    <property type="entry name" value="MIP"/>
    <property type="match status" value="1"/>
</dbReference>
<dbReference type="PANTHER" id="PTHR19139">
    <property type="entry name" value="AQUAPORIN TRANSPORTER"/>
    <property type="match status" value="1"/>
</dbReference>
<dbReference type="EMBL" id="BMRP01000019">
    <property type="protein sequence ID" value="GGU78761.1"/>
    <property type="molecule type" value="Genomic_DNA"/>
</dbReference>
<comment type="similarity">
    <text evidence="2 8">Belongs to the MIP/aquaporin (TC 1.A.8) family.</text>
</comment>
<feature type="transmembrane region" description="Helical" evidence="10">
    <location>
        <begin position="126"/>
        <end position="149"/>
    </location>
</feature>
<comment type="subcellular location">
    <subcellularLocation>
        <location evidence="1">Cell membrane</location>
        <topology evidence="1">Multi-pass membrane protein</topology>
    </subcellularLocation>
</comment>
<dbReference type="NCBIfam" id="TIGR00861">
    <property type="entry name" value="MIP"/>
    <property type="match status" value="1"/>
</dbReference>
<protein>
    <submittedName>
        <fullName evidence="11">Aquaporin Z</fullName>
    </submittedName>
</protein>
<dbReference type="Proteomes" id="UP000654471">
    <property type="component" value="Unassembled WGS sequence"/>
</dbReference>
<evidence type="ECO:0000256" key="5">
    <source>
        <dbReference type="ARBA" id="ARBA00022692"/>
    </source>
</evidence>
<feature type="transmembrane region" description="Helical" evidence="10">
    <location>
        <begin position="85"/>
        <end position="106"/>
    </location>
</feature>
<feature type="region of interest" description="Disordered" evidence="9">
    <location>
        <begin position="230"/>
        <end position="253"/>
    </location>
</feature>
<name>A0ABQ2VEB4_9ACTN</name>
<proteinExistence type="inferred from homology"/>
<comment type="caution">
    <text evidence="11">The sequence shown here is derived from an EMBL/GenBank/DDBJ whole genome shotgun (WGS) entry which is preliminary data.</text>
</comment>
<evidence type="ECO:0000256" key="8">
    <source>
        <dbReference type="RuleBase" id="RU000477"/>
    </source>
</evidence>
<evidence type="ECO:0000313" key="12">
    <source>
        <dbReference type="Proteomes" id="UP000654471"/>
    </source>
</evidence>
<dbReference type="InterPro" id="IPR022357">
    <property type="entry name" value="MIP_CS"/>
</dbReference>
<feature type="compositionally biased region" description="Low complexity" evidence="9">
    <location>
        <begin position="230"/>
        <end position="242"/>
    </location>
</feature>
<organism evidence="11 12">
    <name type="scientific">Streptomyces albospinus</name>
    <dbReference type="NCBI Taxonomy" id="285515"/>
    <lineage>
        <taxon>Bacteria</taxon>
        <taxon>Bacillati</taxon>
        <taxon>Actinomycetota</taxon>
        <taxon>Actinomycetes</taxon>
        <taxon>Kitasatosporales</taxon>
        <taxon>Streptomycetaceae</taxon>
        <taxon>Streptomyces</taxon>
    </lineage>
</organism>
<dbReference type="InterPro" id="IPR023271">
    <property type="entry name" value="Aquaporin-like"/>
</dbReference>
<dbReference type="Gene3D" id="1.20.1080.10">
    <property type="entry name" value="Glycerol uptake facilitator protein"/>
    <property type="match status" value="1"/>
</dbReference>
<keyword evidence="12" id="KW-1185">Reference proteome</keyword>
<evidence type="ECO:0000256" key="1">
    <source>
        <dbReference type="ARBA" id="ARBA00004651"/>
    </source>
</evidence>
<reference evidence="12" key="1">
    <citation type="journal article" date="2019" name="Int. J. Syst. Evol. Microbiol.">
        <title>The Global Catalogue of Microorganisms (GCM) 10K type strain sequencing project: providing services to taxonomists for standard genome sequencing and annotation.</title>
        <authorList>
            <consortium name="The Broad Institute Genomics Platform"/>
            <consortium name="The Broad Institute Genome Sequencing Center for Infectious Disease"/>
            <person name="Wu L."/>
            <person name="Ma J."/>
        </authorList>
    </citation>
    <scope>NUCLEOTIDE SEQUENCE [LARGE SCALE GENOMIC DNA]</scope>
    <source>
        <strain evidence="12">JCM 3399</strain>
    </source>
</reference>